<protein>
    <recommendedName>
        <fullName evidence="4">Tubby C-terminal-like domain-containing protein</fullName>
    </recommendedName>
</protein>
<accession>A0A6A6GN01</accession>
<gene>
    <name evidence="2" type="ORF">BDZ85DRAFT_279048</name>
</gene>
<dbReference type="Pfam" id="PF04525">
    <property type="entry name" value="LOR"/>
    <property type="match status" value="1"/>
</dbReference>
<organism evidence="2 3">
    <name type="scientific">Elsinoe ampelina</name>
    <dbReference type="NCBI Taxonomy" id="302913"/>
    <lineage>
        <taxon>Eukaryota</taxon>
        <taxon>Fungi</taxon>
        <taxon>Dikarya</taxon>
        <taxon>Ascomycota</taxon>
        <taxon>Pezizomycotina</taxon>
        <taxon>Dothideomycetes</taxon>
        <taxon>Dothideomycetidae</taxon>
        <taxon>Myriangiales</taxon>
        <taxon>Elsinoaceae</taxon>
        <taxon>Elsinoe</taxon>
    </lineage>
</organism>
<evidence type="ECO:0000256" key="1">
    <source>
        <dbReference type="ARBA" id="ARBA00005437"/>
    </source>
</evidence>
<dbReference type="InterPro" id="IPR038595">
    <property type="entry name" value="LOR_sf"/>
</dbReference>
<dbReference type="SUPFAM" id="SSF54518">
    <property type="entry name" value="Tubby C-terminal domain-like"/>
    <property type="match status" value="1"/>
</dbReference>
<dbReference type="Gene3D" id="2.40.160.200">
    <property type="entry name" value="LURP1-related"/>
    <property type="match status" value="1"/>
</dbReference>
<dbReference type="AlphaFoldDB" id="A0A6A6GN01"/>
<proteinExistence type="inferred from homology"/>
<comment type="similarity">
    <text evidence="1">Belongs to the LOR family.</text>
</comment>
<dbReference type="InterPro" id="IPR025659">
    <property type="entry name" value="Tubby-like_C"/>
</dbReference>
<evidence type="ECO:0000313" key="2">
    <source>
        <dbReference type="EMBL" id="KAF2227154.1"/>
    </source>
</evidence>
<evidence type="ECO:0008006" key="4">
    <source>
        <dbReference type="Google" id="ProtNLM"/>
    </source>
</evidence>
<name>A0A6A6GN01_9PEZI</name>
<sequence>MASFGTGHIYKEERVFEIRCPDRFLRDIRILINGELLYSSKAETINKSLSQRKTLLDAAGQEILLVRWKTSGLHQARLIECPPGTERCQVRTSTVNPGRRVRLETKLPNDAGGEVVFACEAVDNGGLTNRFFVGETQVGELCMTESNDLDFLHAQGLDRSAWRLRVGAGVDVALVLAICFMRIEDQHAWRK</sequence>
<reference evidence="3" key="1">
    <citation type="journal article" date="2020" name="Stud. Mycol.">
        <title>101 Dothideomycetes genomes: A test case for predicting lifestyles and emergence of pathogens.</title>
        <authorList>
            <person name="Haridas S."/>
            <person name="Albert R."/>
            <person name="Binder M."/>
            <person name="Bloem J."/>
            <person name="LaButti K."/>
            <person name="Salamov A."/>
            <person name="Andreopoulos B."/>
            <person name="Baker S."/>
            <person name="Barry K."/>
            <person name="Bills G."/>
            <person name="Bluhm B."/>
            <person name="Cannon C."/>
            <person name="Castanera R."/>
            <person name="Culley D."/>
            <person name="Daum C."/>
            <person name="Ezra D."/>
            <person name="Gonzalez J."/>
            <person name="Henrissat B."/>
            <person name="Kuo A."/>
            <person name="Liang C."/>
            <person name="Lipzen A."/>
            <person name="Lutzoni F."/>
            <person name="Magnuson J."/>
            <person name="Mondo S."/>
            <person name="Nolan M."/>
            <person name="Ohm R."/>
            <person name="Pangilinan J."/>
            <person name="Park H.-J."/>
            <person name="Ramirez L."/>
            <person name="Alfaro M."/>
            <person name="Sun H."/>
            <person name="Tritt A."/>
            <person name="Yoshinaga Y."/>
            <person name="Zwiers L.-H."/>
            <person name="Turgeon B."/>
            <person name="Goodwin S."/>
            <person name="Spatafora J."/>
            <person name="Crous P."/>
            <person name="Grigoriev I."/>
        </authorList>
    </citation>
    <scope>NUCLEOTIDE SEQUENCE [LARGE SCALE GENOMIC DNA]</scope>
    <source>
        <strain evidence="3">CECT 20119</strain>
    </source>
</reference>
<keyword evidence="3" id="KW-1185">Reference proteome</keyword>
<dbReference type="OrthoDB" id="97518at2759"/>
<dbReference type="Proteomes" id="UP000799538">
    <property type="component" value="Unassembled WGS sequence"/>
</dbReference>
<dbReference type="EMBL" id="ML992502">
    <property type="protein sequence ID" value="KAF2227154.1"/>
    <property type="molecule type" value="Genomic_DNA"/>
</dbReference>
<evidence type="ECO:0000313" key="3">
    <source>
        <dbReference type="Proteomes" id="UP000799538"/>
    </source>
</evidence>
<dbReference type="InterPro" id="IPR007612">
    <property type="entry name" value="LOR"/>
</dbReference>